<evidence type="ECO:0000256" key="10">
    <source>
        <dbReference type="ARBA" id="ARBA00023125"/>
    </source>
</evidence>
<dbReference type="GO" id="GO:0004571">
    <property type="term" value="F:mannosyl-oligosaccharide 1,2-alpha-mannosidase activity"/>
    <property type="evidence" value="ECO:0007669"/>
    <property type="project" value="InterPro"/>
</dbReference>
<dbReference type="GO" id="GO:0006310">
    <property type="term" value="P:DNA recombination"/>
    <property type="evidence" value="ECO:0007669"/>
    <property type="project" value="UniProtKB-KW"/>
</dbReference>
<evidence type="ECO:0000256" key="5">
    <source>
        <dbReference type="ARBA" id="ARBA00022741"/>
    </source>
</evidence>
<evidence type="ECO:0000256" key="4">
    <source>
        <dbReference type="ARBA" id="ARBA00007658"/>
    </source>
</evidence>
<dbReference type="GO" id="GO:0005975">
    <property type="term" value="P:carbohydrate metabolic process"/>
    <property type="evidence" value="ECO:0007669"/>
    <property type="project" value="InterPro"/>
</dbReference>
<evidence type="ECO:0000256" key="15">
    <source>
        <dbReference type="PIRSR" id="PIRSR601382-2"/>
    </source>
</evidence>
<keyword evidence="14" id="KW-0539">Nucleus</keyword>
<dbReference type="PRINTS" id="PR00747">
    <property type="entry name" value="GLYHDRLASE47"/>
</dbReference>
<dbReference type="EMBL" id="QUTF01020946">
    <property type="protein sequence ID" value="RHY94877.1"/>
    <property type="molecule type" value="Genomic_DNA"/>
</dbReference>
<comment type="similarity">
    <text evidence="4 17">Belongs to the glycosyl hydrolase 47 family.</text>
</comment>
<evidence type="ECO:0000256" key="13">
    <source>
        <dbReference type="ARBA" id="ARBA00023204"/>
    </source>
</evidence>
<dbReference type="GO" id="GO:0005634">
    <property type="term" value="C:nucleus"/>
    <property type="evidence" value="ECO:0007669"/>
    <property type="project" value="UniProtKB-SubCell"/>
</dbReference>
<keyword evidence="12" id="KW-0233">DNA recombination</keyword>
<dbReference type="Pfam" id="PF03731">
    <property type="entry name" value="Ku_N"/>
    <property type="match status" value="1"/>
</dbReference>
<keyword evidence="13" id="KW-0234">DNA repair</keyword>
<dbReference type="Gene3D" id="4.10.970.10">
    <property type="entry name" value="Ku70, bridge and pillars"/>
    <property type="match status" value="1"/>
</dbReference>
<evidence type="ECO:0000256" key="14">
    <source>
        <dbReference type="ARBA" id="ARBA00023242"/>
    </source>
</evidence>
<keyword evidence="11 16" id="KW-1015">Disulfide bond</keyword>
<evidence type="ECO:0000256" key="16">
    <source>
        <dbReference type="PIRSR" id="PIRSR601382-3"/>
    </source>
</evidence>
<comment type="subcellular location">
    <subcellularLocation>
        <location evidence="2">Nucleus</location>
    </subcellularLocation>
</comment>
<sequence>MAFEWSNEEEKYVQPEIPGRDALIVLIDVRQSIFDASDDPSKTWFQTCIDMLVRYLKSKVIANDNSLLGVCFFGTKQVKNINSLEHVYEFQEIGYPSARRIKQLTDLVSPKFDFEGTFGSMAATDQVSLSNAFLKKQDTQTIWILTNGEDPSAGNADERTRIHEQFKNHLELHRTLNLFYMPPSCASSTSFDLSTFYATMFTDAASPVPDDDYAVKKQAAFAIHTYEDMMEESLRKRYRKRRLATLRLSITKSVKLSVELYALRVRQTRPTPVNLDAETNLPLQSGTKWLCNHTGSFLSPQEIHTYLEYGGGHRVYLTKDDMVQIKRFDAAGMELACWEGDAFYDVIQREGSYEHTGLFPVHFEPDSGTFSRSDTFVTIGALGDSFYEYLLKVWLYSGKRADDLFLRQLYDDAVAGMETHLYVHSVPDDAYFLQELRIPQMEGTPQQDHLLCFVPGMLALGSVGEPNATKAAVHLDMATKLMHTCVSYYTRQPTGLAPDLMHFPGFDVLSSIYKLRPETVESLMYMYRVTHDPIYREWGWAMFEAIEQHAKTTFGYGAVRNVHNLTDAFIEDKMESFFLAETLKYHYLLQSAPSFVPLDQYVFNTEAHPLRMNRKD</sequence>
<evidence type="ECO:0000259" key="19">
    <source>
        <dbReference type="Pfam" id="PF03731"/>
    </source>
</evidence>
<evidence type="ECO:0000256" key="2">
    <source>
        <dbReference type="ARBA" id="ARBA00004123"/>
    </source>
</evidence>
<dbReference type="GO" id="GO:0006303">
    <property type="term" value="P:double-strand break repair via nonhomologous end joining"/>
    <property type="evidence" value="ECO:0007669"/>
    <property type="project" value="InterPro"/>
</dbReference>
<protein>
    <recommendedName>
        <fullName evidence="17">alpha-1,2-Mannosidase</fullName>
        <ecNumber evidence="17">3.2.1.-</ecNumber>
    </recommendedName>
</protein>
<dbReference type="GO" id="GO:0005524">
    <property type="term" value="F:ATP binding"/>
    <property type="evidence" value="ECO:0007669"/>
    <property type="project" value="UniProtKB-KW"/>
</dbReference>
<dbReference type="GO" id="GO:0000139">
    <property type="term" value="C:Golgi membrane"/>
    <property type="evidence" value="ECO:0007669"/>
    <property type="project" value="TreeGrafter"/>
</dbReference>
<keyword evidence="10" id="KW-0238">DNA-binding</keyword>
<dbReference type="InterPro" id="IPR006164">
    <property type="entry name" value="DNA_bd_Ku70/Ku80"/>
</dbReference>
<proteinExistence type="inferred from homology"/>
<evidence type="ECO:0000313" key="21">
    <source>
        <dbReference type="Proteomes" id="UP000286510"/>
    </source>
</evidence>
<keyword evidence="17" id="KW-0326">Glycosidase</keyword>
<evidence type="ECO:0000256" key="7">
    <source>
        <dbReference type="ARBA" id="ARBA00022801"/>
    </source>
</evidence>
<dbReference type="VEuPathDB" id="FungiDB:H257_02043"/>
<keyword evidence="15" id="KW-0106">Calcium</keyword>
<keyword evidence="5" id="KW-0547">Nucleotide-binding</keyword>
<evidence type="ECO:0000256" key="3">
    <source>
        <dbReference type="ARBA" id="ARBA00004922"/>
    </source>
</evidence>
<dbReference type="Pfam" id="PF02735">
    <property type="entry name" value="Ku"/>
    <property type="match status" value="1"/>
</dbReference>
<dbReference type="Proteomes" id="UP000286510">
    <property type="component" value="Unassembled WGS sequence"/>
</dbReference>
<dbReference type="Gene3D" id="3.40.50.410">
    <property type="entry name" value="von Willebrand factor, type A domain"/>
    <property type="match status" value="1"/>
</dbReference>
<keyword evidence="15" id="KW-0479">Metal-binding</keyword>
<dbReference type="InterPro" id="IPR050749">
    <property type="entry name" value="Glycosyl_Hydrolase_47"/>
</dbReference>
<dbReference type="InterPro" id="IPR012341">
    <property type="entry name" value="6hp_glycosidase-like_sf"/>
</dbReference>
<name>A0A3R7B1H0_APHAT</name>
<feature type="binding site" evidence="15">
    <location>
        <position position="605"/>
    </location>
    <ligand>
        <name>Ca(2+)</name>
        <dbReference type="ChEBI" id="CHEBI:29108"/>
    </ligand>
</feature>
<keyword evidence="7 17" id="KW-0378">Hydrolase</keyword>
<keyword evidence="8" id="KW-0347">Helicase</keyword>
<evidence type="ECO:0000313" key="20">
    <source>
        <dbReference type="EMBL" id="RHY94877.1"/>
    </source>
</evidence>
<feature type="disulfide bond" evidence="16">
    <location>
        <begin position="452"/>
        <end position="485"/>
    </location>
</feature>
<keyword evidence="6" id="KW-0227">DNA damage</keyword>
<dbReference type="VEuPathDB" id="FungiDB:H257_07994"/>
<comment type="cofactor">
    <cofactor evidence="1 15">
        <name>Ca(2+)</name>
        <dbReference type="ChEBI" id="CHEBI:29108"/>
    </cofactor>
</comment>
<dbReference type="InterPro" id="IPR036026">
    <property type="entry name" value="Seven-hairpin_glycosidases"/>
</dbReference>
<dbReference type="PANTHER" id="PTHR11742">
    <property type="entry name" value="MANNOSYL-OLIGOSACCHARIDE ALPHA-1,2-MANNOSIDASE-RELATED"/>
    <property type="match status" value="1"/>
</dbReference>
<evidence type="ECO:0000256" key="17">
    <source>
        <dbReference type="RuleBase" id="RU361193"/>
    </source>
</evidence>
<dbReference type="InterPro" id="IPR016194">
    <property type="entry name" value="SPOC-like_C_dom_sf"/>
</dbReference>
<dbReference type="InterPro" id="IPR027388">
    <property type="entry name" value="Ku70_bridge/pillars_dom_sf"/>
</dbReference>
<dbReference type="Gene3D" id="1.50.10.10">
    <property type="match status" value="1"/>
</dbReference>
<dbReference type="SUPFAM" id="SSF48225">
    <property type="entry name" value="Seven-hairpin glycosidases"/>
    <property type="match status" value="1"/>
</dbReference>
<dbReference type="GO" id="GO:0005509">
    <property type="term" value="F:calcium ion binding"/>
    <property type="evidence" value="ECO:0007669"/>
    <property type="project" value="InterPro"/>
</dbReference>
<dbReference type="AlphaFoldDB" id="A0A3R7B1H0"/>
<dbReference type="EC" id="3.2.1.-" evidence="17"/>
<dbReference type="SUPFAM" id="SSF53300">
    <property type="entry name" value="vWA-like"/>
    <property type="match status" value="1"/>
</dbReference>
<evidence type="ECO:0000256" key="6">
    <source>
        <dbReference type="ARBA" id="ARBA00022763"/>
    </source>
</evidence>
<evidence type="ECO:0000259" key="18">
    <source>
        <dbReference type="Pfam" id="PF02735"/>
    </source>
</evidence>
<feature type="domain" description="Ku70/Ku80 N-terminal alpha/beta" evidence="19">
    <location>
        <begin position="22"/>
        <end position="242"/>
    </location>
</feature>
<dbReference type="PANTHER" id="PTHR11742:SF6">
    <property type="entry name" value="MANNOSYL-OLIGOSACCHARIDE ALPHA-1,2-MANNOSIDASE IA-RELATED"/>
    <property type="match status" value="1"/>
</dbReference>
<keyword evidence="9" id="KW-0067">ATP-binding</keyword>
<dbReference type="InterPro" id="IPR001382">
    <property type="entry name" value="Glyco_hydro_47"/>
</dbReference>
<gene>
    <name evidence="20" type="ORF">DYB26_009596</name>
</gene>
<accession>A0A3R7B1H0</accession>
<evidence type="ECO:0000256" key="8">
    <source>
        <dbReference type="ARBA" id="ARBA00022806"/>
    </source>
</evidence>
<dbReference type="GO" id="GO:0003677">
    <property type="term" value="F:DNA binding"/>
    <property type="evidence" value="ECO:0007669"/>
    <property type="project" value="UniProtKB-KW"/>
</dbReference>
<evidence type="ECO:0000256" key="11">
    <source>
        <dbReference type="ARBA" id="ARBA00023157"/>
    </source>
</evidence>
<organism evidence="20 21">
    <name type="scientific">Aphanomyces astaci</name>
    <name type="common">Crayfish plague agent</name>
    <dbReference type="NCBI Taxonomy" id="112090"/>
    <lineage>
        <taxon>Eukaryota</taxon>
        <taxon>Sar</taxon>
        <taxon>Stramenopiles</taxon>
        <taxon>Oomycota</taxon>
        <taxon>Saprolegniomycetes</taxon>
        <taxon>Saprolegniales</taxon>
        <taxon>Verrucalvaceae</taxon>
        <taxon>Aphanomyces</taxon>
    </lineage>
</organism>
<reference evidence="20 21" key="1">
    <citation type="submission" date="2018-08" db="EMBL/GenBank/DDBJ databases">
        <title>Aphanomyces genome sequencing and annotation.</title>
        <authorList>
            <person name="Minardi D."/>
            <person name="Oidtmann B."/>
            <person name="Van Der Giezen M."/>
            <person name="Studholme D.J."/>
        </authorList>
    </citation>
    <scope>NUCLEOTIDE SEQUENCE [LARGE SCALE GENOMIC DNA]</scope>
    <source>
        <strain evidence="20 21">FDL457</strain>
    </source>
</reference>
<dbReference type="GO" id="GO:0004386">
    <property type="term" value="F:helicase activity"/>
    <property type="evidence" value="ECO:0007669"/>
    <property type="project" value="UniProtKB-KW"/>
</dbReference>
<dbReference type="InterPro" id="IPR005161">
    <property type="entry name" value="Ku_N"/>
</dbReference>
<evidence type="ECO:0000256" key="1">
    <source>
        <dbReference type="ARBA" id="ARBA00001913"/>
    </source>
</evidence>
<dbReference type="SUPFAM" id="SSF100939">
    <property type="entry name" value="SPOC domain-like"/>
    <property type="match status" value="1"/>
</dbReference>
<comment type="caution">
    <text evidence="20">The sequence shown here is derived from an EMBL/GenBank/DDBJ whole genome shotgun (WGS) entry which is preliminary data.</text>
</comment>
<dbReference type="GO" id="GO:0005783">
    <property type="term" value="C:endoplasmic reticulum"/>
    <property type="evidence" value="ECO:0007669"/>
    <property type="project" value="TreeGrafter"/>
</dbReference>
<feature type="domain" description="Ku" evidence="18">
    <location>
        <begin position="251"/>
        <end position="335"/>
    </location>
</feature>
<evidence type="ECO:0000256" key="9">
    <source>
        <dbReference type="ARBA" id="ARBA00022840"/>
    </source>
</evidence>
<dbReference type="Pfam" id="PF01532">
    <property type="entry name" value="Glyco_hydro_47"/>
    <property type="match status" value="1"/>
</dbReference>
<comment type="pathway">
    <text evidence="3">Protein modification; protein glycosylation.</text>
</comment>
<evidence type="ECO:0000256" key="12">
    <source>
        <dbReference type="ARBA" id="ARBA00023172"/>
    </source>
</evidence>
<dbReference type="InterPro" id="IPR036465">
    <property type="entry name" value="vWFA_dom_sf"/>
</dbReference>